<evidence type="ECO:0000256" key="1">
    <source>
        <dbReference type="ARBA" id="ARBA00001182"/>
    </source>
</evidence>
<evidence type="ECO:0000256" key="13">
    <source>
        <dbReference type="PIRSR" id="PIRSR605792-51"/>
    </source>
</evidence>
<evidence type="ECO:0000256" key="11">
    <source>
        <dbReference type="ARBA" id="ARBA00023284"/>
    </source>
</evidence>
<evidence type="ECO:0000256" key="7">
    <source>
        <dbReference type="ARBA" id="ARBA00022737"/>
    </source>
</evidence>
<dbReference type="EC" id="5.3.4.1" evidence="5 15"/>
<dbReference type="InterPro" id="IPR005788">
    <property type="entry name" value="PDI_thioredoxin-like_dom"/>
</dbReference>
<dbReference type="CDD" id="cd02982">
    <property type="entry name" value="PDI_b'_family"/>
    <property type="match status" value="1"/>
</dbReference>
<dbReference type="FunFam" id="3.40.30.10:FF:000017">
    <property type="entry name" value="Protein disulfide-isomerase A4"/>
    <property type="match status" value="1"/>
</dbReference>
<dbReference type="PROSITE" id="PS00194">
    <property type="entry name" value="THIOREDOXIN_1"/>
    <property type="match status" value="1"/>
</dbReference>
<evidence type="ECO:0000313" key="19">
    <source>
        <dbReference type="Proteomes" id="UP000001072"/>
    </source>
</evidence>
<dbReference type="KEGG" id="mlr:MELLADRAFT_116816"/>
<dbReference type="InterPro" id="IPR036249">
    <property type="entry name" value="Thioredoxin-like_sf"/>
</dbReference>
<dbReference type="Proteomes" id="UP000001072">
    <property type="component" value="Unassembled WGS sequence"/>
</dbReference>
<dbReference type="AlphaFoldDB" id="F4RQ49"/>
<dbReference type="InterPro" id="IPR017937">
    <property type="entry name" value="Thioredoxin_CS"/>
</dbReference>
<dbReference type="STRING" id="747676.F4RQ49"/>
<evidence type="ECO:0000256" key="8">
    <source>
        <dbReference type="ARBA" id="ARBA00022824"/>
    </source>
</evidence>
<dbReference type="GO" id="GO:0006457">
    <property type="term" value="P:protein folding"/>
    <property type="evidence" value="ECO:0007669"/>
    <property type="project" value="TreeGrafter"/>
</dbReference>
<keyword evidence="10 15" id="KW-0413">Isomerase</keyword>
<reference evidence="19" key="1">
    <citation type="journal article" date="2011" name="Proc. Natl. Acad. Sci. U.S.A.">
        <title>Obligate biotrophy features unraveled by the genomic analysis of rust fungi.</title>
        <authorList>
            <person name="Duplessis S."/>
            <person name="Cuomo C.A."/>
            <person name="Lin Y.-C."/>
            <person name="Aerts A."/>
            <person name="Tisserant E."/>
            <person name="Veneault-Fourrey C."/>
            <person name="Joly D.L."/>
            <person name="Hacquard S."/>
            <person name="Amselem J."/>
            <person name="Cantarel B.L."/>
            <person name="Chiu R."/>
            <person name="Coutinho P.M."/>
            <person name="Feau N."/>
            <person name="Field M."/>
            <person name="Frey P."/>
            <person name="Gelhaye E."/>
            <person name="Goldberg J."/>
            <person name="Grabherr M.G."/>
            <person name="Kodira C.D."/>
            <person name="Kohler A."/>
            <person name="Kuees U."/>
            <person name="Lindquist E.A."/>
            <person name="Lucas S.M."/>
            <person name="Mago R."/>
            <person name="Mauceli E."/>
            <person name="Morin E."/>
            <person name="Murat C."/>
            <person name="Pangilinan J.L."/>
            <person name="Park R."/>
            <person name="Pearson M."/>
            <person name="Quesneville H."/>
            <person name="Rouhier N."/>
            <person name="Sakthikumar S."/>
            <person name="Salamov A.A."/>
            <person name="Schmutz J."/>
            <person name="Selles B."/>
            <person name="Shapiro H."/>
            <person name="Tanguay P."/>
            <person name="Tuskan G.A."/>
            <person name="Henrissat B."/>
            <person name="Van de Peer Y."/>
            <person name="Rouze P."/>
            <person name="Ellis J.G."/>
            <person name="Dodds P.N."/>
            <person name="Schein J.E."/>
            <person name="Zhong S."/>
            <person name="Hamelin R.C."/>
            <person name="Grigoriev I.V."/>
            <person name="Szabo L.J."/>
            <person name="Martin F."/>
        </authorList>
    </citation>
    <scope>NUCLEOTIDE SEQUENCE [LARGE SCALE GENOMIC DNA]</scope>
    <source>
        <strain evidence="19">98AG31 / pathotype 3-4-7</strain>
    </source>
</reference>
<keyword evidence="6 15" id="KW-0732">Signal</keyword>
<evidence type="ECO:0000256" key="4">
    <source>
        <dbReference type="ARBA" id="ARBA00006347"/>
    </source>
</evidence>
<evidence type="ECO:0000256" key="2">
    <source>
        <dbReference type="ARBA" id="ARBA00002692"/>
    </source>
</evidence>
<dbReference type="OrthoDB" id="427280at2759"/>
<evidence type="ECO:0000256" key="16">
    <source>
        <dbReference type="SAM" id="MobiDB-lite"/>
    </source>
</evidence>
<feature type="domain" description="Thioredoxin" evidence="17">
    <location>
        <begin position="343"/>
        <end position="475"/>
    </location>
</feature>
<dbReference type="eggNOG" id="KOG0190">
    <property type="taxonomic scope" value="Eukaryota"/>
</dbReference>
<dbReference type="RefSeq" id="XP_007411270.1">
    <property type="nucleotide sequence ID" value="XM_007411208.1"/>
</dbReference>
<keyword evidence="8" id="KW-0256">Endoplasmic reticulum</keyword>
<gene>
    <name evidence="18" type="ORF">MELLADRAFT_116816</name>
</gene>
<dbReference type="InterPro" id="IPR005792">
    <property type="entry name" value="Prot_disulphide_isomerase"/>
</dbReference>
<dbReference type="GO" id="GO:0005788">
    <property type="term" value="C:endoplasmic reticulum lumen"/>
    <property type="evidence" value="ECO:0007669"/>
    <property type="project" value="UniProtKB-SubCell"/>
</dbReference>
<dbReference type="HOGENOM" id="CLU_025879_5_0_1"/>
<dbReference type="PROSITE" id="PS51352">
    <property type="entry name" value="THIOREDOXIN_2"/>
    <property type="match status" value="2"/>
</dbReference>
<feature type="domain" description="Thioredoxin" evidence="17">
    <location>
        <begin position="9"/>
        <end position="133"/>
    </location>
</feature>
<comment type="function">
    <text evidence="2">Participates in the folding of proteins containing disulfide bonds, may be involved in glycosylation, prolyl hydroxylation and triglyceride transfer.</text>
</comment>
<dbReference type="PANTHER" id="PTHR18929:SF132">
    <property type="entry name" value="PROTEIN DISULFIDE-ISOMERASE A3"/>
    <property type="match status" value="1"/>
</dbReference>
<dbReference type="CDD" id="cd02961">
    <property type="entry name" value="PDI_a_family"/>
    <property type="match status" value="1"/>
</dbReference>
<dbReference type="PRINTS" id="PR00421">
    <property type="entry name" value="THIOREDOXIN"/>
</dbReference>
<evidence type="ECO:0000259" key="17">
    <source>
        <dbReference type="PROSITE" id="PS51352"/>
    </source>
</evidence>
<dbReference type="VEuPathDB" id="FungiDB:MELLADRAFT_116816"/>
<dbReference type="Pfam" id="PF00085">
    <property type="entry name" value="Thioredoxin"/>
    <property type="match status" value="2"/>
</dbReference>
<feature type="chain" id="PRO_5005129566" description="Protein disulfide-isomerase" evidence="15">
    <location>
        <begin position="21"/>
        <end position="515"/>
    </location>
</feature>
<evidence type="ECO:0000313" key="18">
    <source>
        <dbReference type="EMBL" id="EGG05348.1"/>
    </source>
</evidence>
<dbReference type="GO" id="GO:0034976">
    <property type="term" value="P:response to endoplasmic reticulum stress"/>
    <property type="evidence" value="ECO:0007669"/>
    <property type="project" value="TreeGrafter"/>
</dbReference>
<dbReference type="SUPFAM" id="SSF52833">
    <property type="entry name" value="Thioredoxin-like"/>
    <property type="match status" value="4"/>
</dbReference>
<protein>
    <recommendedName>
        <fullName evidence="12 15">Protein disulfide-isomerase</fullName>
        <ecNumber evidence="5 15">5.3.4.1</ecNumber>
    </recommendedName>
</protein>
<dbReference type="GeneID" id="18925894"/>
<evidence type="ECO:0000256" key="6">
    <source>
        <dbReference type="ARBA" id="ARBA00022729"/>
    </source>
</evidence>
<comment type="catalytic activity">
    <reaction evidence="1 15">
        <text>Catalyzes the rearrangement of -S-S- bonds in proteins.</text>
        <dbReference type="EC" id="5.3.4.1"/>
    </reaction>
</comment>
<keyword evidence="7" id="KW-0677">Repeat</keyword>
<evidence type="ECO:0000256" key="5">
    <source>
        <dbReference type="ARBA" id="ARBA00012723"/>
    </source>
</evidence>
<sequence length="515" mass="56998">MRSFSLLSAFVALAVCTVRADSAIDDSEVIDLKAETFTSTVDAAPLILVEFMAPWCGHCKALAPFYAEAAIALKPKAIKLAKVDCTAETTLCSEQGVTGYPTLKLFNKGVVSDYNGPRTTDGIVSYMIKRSLPVVSYLSPTNHTEFSSSDKVVVIAYLDSADTANLEVFQSFAEGHRDDYAFGWTHQISEIKEVKDVKKPTVVVWKKFDEGRNDQHAEKFTAESLKEFVKTNSVPLLDEVSPSNFQTYAEAGIPLAYVFIESNNPHRESLVKSLEPVAREHKGKINFVWIDATKFADHAKSLNLQDTNWPAFAIQNIDAQTKFPLDQKKTVDLATVSQFTKDFVAGKLVPSLKSAPAPKKQGPGSHILVTDEYDSTVYGNDNKKDVFVEFYAPWCGHCKKLAPTWDNLAHSFKGSKNMLIAKMDATENDVPPSTGIKIEGFPTLMFKKAGSKEYITFEGERNLDGLIEFVEKHTEHKAVKVEIASDEEGEPANQVVLDDESSEEAEDKDAEHDEL</sequence>
<dbReference type="PANTHER" id="PTHR18929">
    <property type="entry name" value="PROTEIN DISULFIDE ISOMERASE"/>
    <property type="match status" value="1"/>
</dbReference>
<keyword evidence="9 13" id="KW-1015">Disulfide bond</keyword>
<name>F4RQ49_MELLP</name>
<feature type="disulfide bond" description="Redox-active" evidence="13">
    <location>
        <begin position="395"/>
        <end position="398"/>
    </location>
</feature>
<feature type="disulfide bond" description="Redox-active" evidence="13">
    <location>
        <begin position="56"/>
        <end position="59"/>
    </location>
</feature>
<keyword evidence="11 13" id="KW-0676">Redox-active center</keyword>
<keyword evidence="19" id="KW-1185">Reference proteome</keyword>
<dbReference type="NCBIfam" id="TIGR01130">
    <property type="entry name" value="ER_PDI_fam"/>
    <property type="match status" value="1"/>
</dbReference>
<comment type="subcellular location">
    <subcellularLocation>
        <location evidence="3">Endoplasmic reticulum lumen</location>
    </subcellularLocation>
</comment>
<dbReference type="EMBL" id="GL883113">
    <property type="protein sequence ID" value="EGG05348.1"/>
    <property type="molecule type" value="Genomic_DNA"/>
</dbReference>
<dbReference type="CDD" id="cd02981">
    <property type="entry name" value="PDI_b_family"/>
    <property type="match status" value="1"/>
</dbReference>
<evidence type="ECO:0000256" key="14">
    <source>
        <dbReference type="RuleBase" id="RU004208"/>
    </source>
</evidence>
<feature type="region of interest" description="Disordered" evidence="16">
    <location>
        <begin position="481"/>
        <end position="515"/>
    </location>
</feature>
<evidence type="ECO:0000256" key="12">
    <source>
        <dbReference type="ARBA" id="ARBA00039846"/>
    </source>
</evidence>
<dbReference type="NCBIfam" id="TIGR01126">
    <property type="entry name" value="pdi_dom"/>
    <property type="match status" value="1"/>
</dbReference>
<evidence type="ECO:0000256" key="9">
    <source>
        <dbReference type="ARBA" id="ARBA00023157"/>
    </source>
</evidence>
<feature type="compositionally biased region" description="Acidic residues" evidence="16">
    <location>
        <begin position="497"/>
        <end position="508"/>
    </location>
</feature>
<dbReference type="Gene3D" id="3.40.30.10">
    <property type="entry name" value="Glutaredoxin"/>
    <property type="match status" value="4"/>
</dbReference>
<dbReference type="InParanoid" id="F4RQ49"/>
<evidence type="ECO:0000256" key="3">
    <source>
        <dbReference type="ARBA" id="ARBA00004319"/>
    </source>
</evidence>
<organism evidence="19">
    <name type="scientific">Melampsora larici-populina (strain 98AG31 / pathotype 3-4-7)</name>
    <name type="common">Poplar leaf rust fungus</name>
    <dbReference type="NCBI Taxonomy" id="747676"/>
    <lineage>
        <taxon>Eukaryota</taxon>
        <taxon>Fungi</taxon>
        <taxon>Dikarya</taxon>
        <taxon>Basidiomycota</taxon>
        <taxon>Pucciniomycotina</taxon>
        <taxon>Pucciniomycetes</taxon>
        <taxon>Pucciniales</taxon>
        <taxon>Melampsoraceae</taxon>
        <taxon>Melampsora</taxon>
    </lineage>
</organism>
<comment type="similarity">
    <text evidence="4 14">Belongs to the protein disulfide isomerase family.</text>
</comment>
<accession>F4RQ49</accession>
<dbReference type="InterPro" id="IPR013766">
    <property type="entry name" value="Thioredoxin_domain"/>
</dbReference>
<evidence type="ECO:0000256" key="10">
    <source>
        <dbReference type="ARBA" id="ARBA00023235"/>
    </source>
</evidence>
<dbReference type="Pfam" id="PF13848">
    <property type="entry name" value="Thioredoxin_6"/>
    <property type="match status" value="1"/>
</dbReference>
<evidence type="ECO:0000256" key="15">
    <source>
        <dbReference type="RuleBase" id="RU361130"/>
    </source>
</evidence>
<dbReference type="FunFam" id="3.40.30.10:FF:000185">
    <property type="entry name" value="Protein disulfide-isomerase"/>
    <property type="match status" value="1"/>
</dbReference>
<feature type="signal peptide" evidence="15">
    <location>
        <begin position="1"/>
        <end position="20"/>
    </location>
</feature>
<dbReference type="FunFam" id="3.40.30.10:FF:000139">
    <property type="entry name" value="Protein disulfide-isomerase"/>
    <property type="match status" value="1"/>
</dbReference>
<dbReference type="FunCoup" id="F4RQ49">
    <property type="interactions" value="221"/>
</dbReference>
<dbReference type="GO" id="GO:0003756">
    <property type="term" value="F:protein disulfide isomerase activity"/>
    <property type="evidence" value="ECO:0007669"/>
    <property type="project" value="UniProtKB-EC"/>
</dbReference>
<dbReference type="CDD" id="cd02995">
    <property type="entry name" value="PDI_a_PDI_a'_C"/>
    <property type="match status" value="1"/>
</dbReference>
<proteinExistence type="inferred from homology"/>